<keyword evidence="1" id="KW-0812">Transmembrane</keyword>
<reference evidence="2" key="1">
    <citation type="submission" date="2014-09" db="EMBL/GenBank/DDBJ databases">
        <authorList>
            <person name="Magalhaes I.L.F."/>
            <person name="Oliveira U."/>
            <person name="Santos F.R."/>
            <person name="Vidigal T.H.D.A."/>
            <person name="Brescovit A.D."/>
            <person name="Santos A.J."/>
        </authorList>
    </citation>
    <scope>NUCLEOTIDE SEQUENCE</scope>
    <source>
        <tissue evidence="2">Shoot tissue taken approximately 20 cm above the soil surface</tissue>
    </source>
</reference>
<evidence type="ECO:0000256" key="1">
    <source>
        <dbReference type="SAM" id="Phobius"/>
    </source>
</evidence>
<dbReference type="EMBL" id="GBRH01167115">
    <property type="protein sequence ID" value="JAE30781.1"/>
    <property type="molecule type" value="Transcribed_RNA"/>
</dbReference>
<organism evidence="2">
    <name type="scientific">Arundo donax</name>
    <name type="common">Giant reed</name>
    <name type="synonym">Donax arundinaceus</name>
    <dbReference type="NCBI Taxonomy" id="35708"/>
    <lineage>
        <taxon>Eukaryota</taxon>
        <taxon>Viridiplantae</taxon>
        <taxon>Streptophyta</taxon>
        <taxon>Embryophyta</taxon>
        <taxon>Tracheophyta</taxon>
        <taxon>Spermatophyta</taxon>
        <taxon>Magnoliopsida</taxon>
        <taxon>Liliopsida</taxon>
        <taxon>Poales</taxon>
        <taxon>Poaceae</taxon>
        <taxon>PACMAD clade</taxon>
        <taxon>Arundinoideae</taxon>
        <taxon>Arundineae</taxon>
        <taxon>Arundo</taxon>
    </lineage>
</organism>
<dbReference type="AlphaFoldDB" id="A0A0A9H7D4"/>
<feature type="transmembrane region" description="Helical" evidence="1">
    <location>
        <begin position="225"/>
        <end position="245"/>
    </location>
</feature>
<reference evidence="2" key="2">
    <citation type="journal article" date="2015" name="Data Brief">
        <title>Shoot transcriptome of the giant reed, Arundo donax.</title>
        <authorList>
            <person name="Barrero R.A."/>
            <person name="Guerrero F.D."/>
            <person name="Moolhuijzen P."/>
            <person name="Goolsby J.A."/>
            <person name="Tidwell J."/>
            <person name="Bellgard S.E."/>
            <person name="Bellgard M.I."/>
        </authorList>
    </citation>
    <scope>NUCLEOTIDE SEQUENCE</scope>
    <source>
        <tissue evidence="2">Shoot tissue taken approximately 20 cm above the soil surface</tissue>
    </source>
</reference>
<feature type="transmembrane region" description="Helical" evidence="1">
    <location>
        <begin position="251"/>
        <end position="270"/>
    </location>
</feature>
<evidence type="ECO:0000313" key="2">
    <source>
        <dbReference type="EMBL" id="JAE30781.1"/>
    </source>
</evidence>
<accession>A0A0A9H7D4</accession>
<proteinExistence type="predicted"/>
<keyword evidence="1" id="KW-1133">Transmembrane helix</keyword>
<sequence length="316" mass="34433">MQILFPKTMPLEAYTNWDIIEILRQNGRQDDALQDQVAPSSGPSIINQNASLVQLSLESNKSQAVPCIPGRRTINSSKNDLQEASSDPPAIVFAADSRTASEAVIEVNTSGNTLQNDAKNGAPTDPASDALKEEKKRKGIASFMHANMDKLPAALLTLSVLGLAAAHGSGKNEGNNIVKLNENLYEILCFGSIVGLHSGILLYGYSAYYKETETTDDLGFKILSYVALGASAYLLLVFCIILVSLERGNQAVIVSAAVTVALIYALVWPFRDKHKTLLGLMKERWDKRKARIRDQRPELPRTSTGVMGRLWSGSRS</sequence>
<keyword evidence="1" id="KW-0472">Membrane</keyword>
<feature type="transmembrane region" description="Helical" evidence="1">
    <location>
        <begin position="184"/>
        <end position="205"/>
    </location>
</feature>
<name>A0A0A9H7D4_ARUDO</name>
<protein>
    <submittedName>
        <fullName evidence="2">Uncharacterized protein</fullName>
    </submittedName>
</protein>